<dbReference type="SUPFAM" id="SSF56112">
    <property type="entry name" value="Protein kinase-like (PK-like)"/>
    <property type="match status" value="1"/>
</dbReference>
<keyword evidence="2" id="KW-1185">Reference proteome</keyword>
<protein>
    <submittedName>
        <fullName evidence="1">Oidioi.mRNA.OKI2018_I69.PAR.g11742.t1.cds</fullName>
    </submittedName>
</protein>
<evidence type="ECO:0000313" key="1">
    <source>
        <dbReference type="EMBL" id="CAG5088132.1"/>
    </source>
</evidence>
<dbReference type="Proteomes" id="UP001158576">
    <property type="component" value="Chromosome PAR"/>
</dbReference>
<proteinExistence type="predicted"/>
<organism evidence="1 2">
    <name type="scientific">Oikopleura dioica</name>
    <name type="common">Tunicate</name>
    <dbReference type="NCBI Taxonomy" id="34765"/>
    <lineage>
        <taxon>Eukaryota</taxon>
        <taxon>Metazoa</taxon>
        <taxon>Chordata</taxon>
        <taxon>Tunicata</taxon>
        <taxon>Appendicularia</taxon>
        <taxon>Copelata</taxon>
        <taxon>Oikopleuridae</taxon>
        <taxon>Oikopleura</taxon>
    </lineage>
</organism>
<dbReference type="EMBL" id="OU015568">
    <property type="protein sequence ID" value="CAG5088132.1"/>
    <property type="molecule type" value="Genomic_DNA"/>
</dbReference>
<dbReference type="InterPro" id="IPR011009">
    <property type="entry name" value="Kinase-like_dom_sf"/>
</dbReference>
<evidence type="ECO:0000313" key="2">
    <source>
        <dbReference type="Proteomes" id="UP001158576"/>
    </source>
</evidence>
<reference evidence="1 2" key="1">
    <citation type="submission" date="2021-04" db="EMBL/GenBank/DDBJ databases">
        <authorList>
            <person name="Bliznina A."/>
        </authorList>
    </citation>
    <scope>NUCLEOTIDE SEQUENCE [LARGE SCALE GENOMIC DNA]</scope>
</reference>
<sequence>MIESLTLSREKKDLFDNFTKLEYELFNLDNIEDLTYIPGGYAGLYLAVNMRNKPTEFLPKQVDERLLEALMNVDIERGTPASHIFVVAAFNHHFDLLTSSFWDKFSIDWSYTIGQHTVFMAPNEFVRRILVNNPYSKEDIYQLVHTMDDTFCFLIDRMLETVPRSRVCEIISKPNHVGLTSVFYASRMCYRFTKMLLDRLPELEFNQTCFFGNTVGLVFTPLIGRILERGMNPFIVPKYRRVVENFNFEIKKSMFEKYPELKDIQISTEKYFLSSQYDLFKKEVHEQADMKTLEQNWVTGYDDNELPLTTFYSSWYDIDGPEPTQRIKSMRYFPGKLIKKTEKLGEGGQGSVFKCLWHGKPAAAKYIKSKDVELGKYIMNRGSH</sequence>
<name>A0ABN7S3G6_OIKDI</name>
<accession>A0ABN7S3G6</accession>
<gene>
    <name evidence="1" type="ORF">OKIOD_LOCUS3300</name>
</gene>